<dbReference type="EMBL" id="JBHUFC010000001">
    <property type="protein sequence ID" value="MFD1786294.1"/>
    <property type="molecule type" value="Genomic_DNA"/>
</dbReference>
<comment type="caution">
    <text evidence="5">The sequence shown here is derived from an EMBL/GenBank/DDBJ whole genome shotgun (WGS) entry which is preliminary data.</text>
</comment>
<evidence type="ECO:0000313" key="5">
    <source>
        <dbReference type="EMBL" id="MFD1786294.1"/>
    </source>
</evidence>
<dbReference type="InterPro" id="IPR036388">
    <property type="entry name" value="WH-like_DNA-bd_sf"/>
</dbReference>
<organism evidence="5 6">
    <name type="scientific">Sphingomonas floccifaciens</name>
    <dbReference type="NCBI Taxonomy" id="1844115"/>
    <lineage>
        <taxon>Bacteria</taxon>
        <taxon>Pseudomonadati</taxon>
        <taxon>Pseudomonadota</taxon>
        <taxon>Alphaproteobacteria</taxon>
        <taxon>Sphingomonadales</taxon>
        <taxon>Sphingomonadaceae</taxon>
        <taxon>Sphingomonas</taxon>
    </lineage>
</organism>
<keyword evidence="1" id="KW-0805">Transcription regulation</keyword>
<dbReference type="InterPro" id="IPR036390">
    <property type="entry name" value="WH_DNA-bd_sf"/>
</dbReference>
<reference evidence="6" key="1">
    <citation type="journal article" date="2019" name="Int. J. Syst. Evol. Microbiol.">
        <title>The Global Catalogue of Microorganisms (GCM) 10K type strain sequencing project: providing services to taxonomists for standard genome sequencing and annotation.</title>
        <authorList>
            <consortium name="The Broad Institute Genomics Platform"/>
            <consortium name="The Broad Institute Genome Sequencing Center for Infectious Disease"/>
            <person name="Wu L."/>
            <person name="Ma J."/>
        </authorList>
    </citation>
    <scope>NUCLEOTIDE SEQUENCE [LARGE SCALE GENOMIC DNA]</scope>
    <source>
        <strain evidence="6">Q85</strain>
    </source>
</reference>
<accession>A0ABW4N9W6</accession>
<dbReference type="PANTHER" id="PTHR42756:SF1">
    <property type="entry name" value="TRANSCRIPTIONAL REPRESSOR OF EMRAB OPERON"/>
    <property type="match status" value="1"/>
</dbReference>
<evidence type="ECO:0000256" key="3">
    <source>
        <dbReference type="ARBA" id="ARBA00023163"/>
    </source>
</evidence>
<dbReference type="Pfam" id="PF12802">
    <property type="entry name" value="MarR_2"/>
    <property type="match status" value="1"/>
</dbReference>
<keyword evidence="2" id="KW-0238">DNA-binding</keyword>
<proteinExistence type="predicted"/>
<dbReference type="PROSITE" id="PS50995">
    <property type="entry name" value="HTH_MARR_2"/>
    <property type="match status" value="1"/>
</dbReference>
<name>A0ABW4N9W6_9SPHN</name>
<evidence type="ECO:0000256" key="2">
    <source>
        <dbReference type="ARBA" id="ARBA00023125"/>
    </source>
</evidence>
<keyword evidence="3" id="KW-0804">Transcription</keyword>
<dbReference type="SMART" id="SM00347">
    <property type="entry name" value="HTH_MARR"/>
    <property type="match status" value="1"/>
</dbReference>
<gene>
    <name evidence="5" type="ORF">ACFSC3_01790</name>
</gene>
<evidence type="ECO:0000256" key="1">
    <source>
        <dbReference type="ARBA" id="ARBA00023015"/>
    </source>
</evidence>
<dbReference type="Proteomes" id="UP001597283">
    <property type="component" value="Unassembled WGS sequence"/>
</dbReference>
<feature type="domain" description="HTH marR-type" evidence="4">
    <location>
        <begin position="11"/>
        <end position="144"/>
    </location>
</feature>
<dbReference type="InterPro" id="IPR000835">
    <property type="entry name" value="HTH_MarR-typ"/>
</dbReference>
<evidence type="ECO:0000259" key="4">
    <source>
        <dbReference type="PROSITE" id="PS50995"/>
    </source>
</evidence>
<sequence length="144" mass="15062">MPEIGRMVSPDASLGHQLRLAAAKSTEQLSAALLPHGVTVGELTVLRTLYESGAIAPSVLAASCGLTRGAVTKLVDRLRGKRLVVRADGGRADRRFQTIALTGAGARLVPVLAAVEAASDVAVFGPLSDRDRQSLRRLIEGKAI</sequence>
<keyword evidence="6" id="KW-1185">Reference proteome</keyword>
<protein>
    <submittedName>
        <fullName evidence="5">MarR family winged helix-turn-helix transcriptional regulator</fullName>
    </submittedName>
</protein>
<dbReference type="SUPFAM" id="SSF46785">
    <property type="entry name" value="Winged helix' DNA-binding domain"/>
    <property type="match status" value="1"/>
</dbReference>
<evidence type="ECO:0000313" key="6">
    <source>
        <dbReference type="Proteomes" id="UP001597283"/>
    </source>
</evidence>
<dbReference type="PANTHER" id="PTHR42756">
    <property type="entry name" value="TRANSCRIPTIONAL REGULATOR, MARR"/>
    <property type="match status" value="1"/>
</dbReference>
<dbReference type="Gene3D" id="1.10.10.10">
    <property type="entry name" value="Winged helix-like DNA-binding domain superfamily/Winged helix DNA-binding domain"/>
    <property type="match status" value="1"/>
</dbReference>